<dbReference type="SUPFAM" id="SSF48726">
    <property type="entry name" value="Immunoglobulin"/>
    <property type="match status" value="1"/>
</dbReference>
<keyword evidence="2" id="KW-0472">Membrane</keyword>
<dbReference type="AlphaFoldDB" id="A0AAV6HCJ7"/>
<evidence type="ECO:0000256" key="3">
    <source>
        <dbReference type="SAM" id="SignalP"/>
    </source>
</evidence>
<dbReference type="PANTHER" id="PTHR11422">
    <property type="entry name" value="T-CELL SURFACE GLYCOPROTEIN CD4"/>
    <property type="match status" value="1"/>
</dbReference>
<evidence type="ECO:0000313" key="6">
    <source>
        <dbReference type="Proteomes" id="UP000823561"/>
    </source>
</evidence>
<evidence type="ECO:0000313" key="5">
    <source>
        <dbReference type="EMBL" id="KAG5285003.1"/>
    </source>
</evidence>
<sequence>MYARMRTFFSAGLLLCLTGLRHGKVILVAPGSDVSEKCEGTWDGIRTNDIQLKIDSTAHLLVQNFQDKRRYTCGDTELILERRHASSGDATLLYRAVGQSVHLFCKHLGAETYSGEWSWKHGSFNRGFRRLSNSSEPFTGPVSKKGGGDNDFSLDISSVEWGDSGQFQCTMRLIRPGGGPKKQTSYELVVVQATAEPQHVYEGGSVTLCCSVSLWKTPWELCWIHLDSNSKYSCQHYSTYPNRCKPGGAAVFNTVSIVSSVQSQWACAVFHGGTLRALLPVQLNVSKHTTTHTPPTHTTPVRRATTPLATHSENAEDTRNTTATQHTDPSAGVSVPHVCVMSVFGLVVVILVALTALLLWKRTDKEVCEDEDERRTADEEACAEGLLPHRGSVTYASVHFKRKPTEDLSKDVAPTDPPATAGGTEGEDVTVIYAGLKMNSCS</sequence>
<feature type="region of interest" description="Disordered" evidence="1">
    <location>
        <begin position="404"/>
        <end position="426"/>
    </location>
</feature>
<protein>
    <recommendedName>
        <fullName evidence="4">Ig-like domain-containing protein</fullName>
    </recommendedName>
</protein>
<name>A0AAV6HCJ7_9TELE</name>
<evidence type="ECO:0000259" key="4">
    <source>
        <dbReference type="PROSITE" id="PS50835"/>
    </source>
</evidence>
<dbReference type="SMART" id="SM00409">
    <property type="entry name" value="IG"/>
    <property type="match status" value="2"/>
</dbReference>
<dbReference type="Proteomes" id="UP000823561">
    <property type="component" value="Chromosome 2"/>
</dbReference>
<feature type="chain" id="PRO_5043887930" description="Ig-like domain-containing protein" evidence="3">
    <location>
        <begin position="24"/>
        <end position="442"/>
    </location>
</feature>
<evidence type="ECO:0000256" key="1">
    <source>
        <dbReference type="SAM" id="MobiDB-lite"/>
    </source>
</evidence>
<comment type="caution">
    <text evidence="5">The sequence shown here is derived from an EMBL/GenBank/DDBJ whole genome shotgun (WGS) entry which is preliminary data.</text>
</comment>
<dbReference type="PROSITE" id="PS50835">
    <property type="entry name" value="IG_LIKE"/>
    <property type="match status" value="1"/>
</dbReference>
<keyword evidence="2" id="KW-1133">Transmembrane helix</keyword>
<proteinExistence type="predicted"/>
<gene>
    <name evidence="5" type="ORF">AALO_G00032980</name>
</gene>
<accession>A0AAV6HCJ7</accession>
<evidence type="ECO:0000256" key="2">
    <source>
        <dbReference type="SAM" id="Phobius"/>
    </source>
</evidence>
<keyword evidence="3" id="KW-0732">Signal</keyword>
<dbReference type="InterPro" id="IPR036179">
    <property type="entry name" value="Ig-like_dom_sf"/>
</dbReference>
<dbReference type="InterPro" id="IPR013783">
    <property type="entry name" value="Ig-like_fold"/>
</dbReference>
<reference evidence="5" key="1">
    <citation type="submission" date="2020-10" db="EMBL/GenBank/DDBJ databases">
        <title>Chromosome-scale genome assembly of the Allis shad, Alosa alosa.</title>
        <authorList>
            <person name="Margot Z."/>
            <person name="Christophe K."/>
            <person name="Cabau C."/>
            <person name="Louis A."/>
            <person name="Berthelot C."/>
            <person name="Parey E."/>
            <person name="Roest Crollius H."/>
            <person name="Montfort J."/>
            <person name="Robinson-Rechavi M."/>
            <person name="Bucao C."/>
            <person name="Bouchez O."/>
            <person name="Gislard M."/>
            <person name="Lluch J."/>
            <person name="Milhes M."/>
            <person name="Lampietro C."/>
            <person name="Lopez Roques C."/>
            <person name="Donnadieu C."/>
            <person name="Braasch I."/>
            <person name="Desvignes T."/>
            <person name="Postlethwait J."/>
            <person name="Bobe J."/>
            <person name="Guiguen Y."/>
        </authorList>
    </citation>
    <scope>NUCLEOTIDE SEQUENCE</scope>
    <source>
        <strain evidence="5">M-15738</strain>
        <tissue evidence="5">Blood</tissue>
    </source>
</reference>
<dbReference type="InterPro" id="IPR003599">
    <property type="entry name" value="Ig_sub"/>
</dbReference>
<dbReference type="PANTHER" id="PTHR11422:SF10">
    <property type="entry name" value="IG-LIKE DOMAIN-CONTAINING PROTEIN"/>
    <property type="match status" value="1"/>
</dbReference>
<feature type="domain" description="Ig-like" evidence="4">
    <location>
        <begin position="98"/>
        <end position="185"/>
    </location>
</feature>
<feature type="transmembrane region" description="Helical" evidence="2">
    <location>
        <begin position="340"/>
        <end position="360"/>
    </location>
</feature>
<dbReference type="InterPro" id="IPR007110">
    <property type="entry name" value="Ig-like_dom"/>
</dbReference>
<keyword evidence="6" id="KW-1185">Reference proteome</keyword>
<dbReference type="Gene3D" id="2.60.40.10">
    <property type="entry name" value="Immunoglobulins"/>
    <property type="match status" value="1"/>
</dbReference>
<dbReference type="EMBL" id="JADWDJ010000002">
    <property type="protein sequence ID" value="KAG5285003.1"/>
    <property type="molecule type" value="Genomic_DNA"/>
</dbReference>
<keyword evidence="2" id="KW-0812">Transmembrane</keyword>
<organism evidence="5 6">
    <name type="scientific">Alosa alosa</name>
    <name type="common">allis shad</name>
    <dbReference type="NCBI Taxonomy" id="278164"/>
    <lineage>
        <taxon>Eukaryota</taxon>
        <taxon>Metazoa</taxon>
        <taxon>Chordata</taxon>
        <taxon>Craniata</taxon>
        <taxon>Vertebrata</taxon>
        <taxon>Euteleostomi</taxon>
        <taxon>Actinopterygii</taxon>
        <taxon>Neopterygii</taxon>
        <taxon>Teleostei</taxon>
        <taxon>Clupei</taxon>
        <taxon>Clupeiformes</taxon>
        <taxon>Clupeoidei</taxon>
        <taxon>Clupeidae</taxon>
        <taxon>Alosa</taxon>
    </lineage>
</organism>
<feature type="signal peptide" evidence="3">
    <location>
        <begin position="1"/>
        <end position="23"/>
    </location>
</feature>
<feature type="region of interest" description="Disordered" evidence="1">
    <location>
        <begin position="288"/>
        <end position="331"/>
    </location>
</feature>